<sequence length="150" mass="17562">PIIWLTQNTDESQDQFLNIRQAAHDKVLNTWKNYFKRLSNIVFENNREIDLEFYMVKVMINELTISEVKSAIKRLKNYKTPIQVCLKDTKDTVKISNQMSEIFNIHNQLKQGDVLSPLLFNLVLRYVIKKMQESEGGLRLNGITTVNICE</sequence>
<dbReference type="AlphaFoldDB" id="A0ABD2D2P0"/>
<evidence type="ECO:0000313" key="2">
    <source>
        <dbReference type="Proteomes" id="UP001607303"/>
    </source>
</evidence>
<feature type="non-terminal residue" evidence="1">
    <location>
        <position position="1"/>
    </location>
</feature>
<reference evidence="1 2" key="1">
    <citation type="journal article" date="2024" name="Ann. Entomol. Soc. Am.">
        <title>Genomic analyses of the southern and eastern yellowjacket wasps (Hymenoptera: Vespidae) reveal evolutionary signatures of social life.</title>
        <authorList>
            <person name="Catto M.A."/>
            <person name="Caine P.B."/>
            <person name="Orr S.E."/>
            <person name="Hunt B.G."/>
            <person name="Goodisman M.A.D."/>
        </authorList>
    </citation>
    <scope>NUCLEOTIDE SEQUENCE [LARGE SCALE GENOMIC DNA]</scope>
    <source>
        <strain evidence="1">232</strain>
        <tissue evidence="1">Head and thorax</tissue>
    </source>
</reference>
<name>A0ABD2D2P0_VESMC</name>
<keyword evidence="2" id="KW-1185">Reference proteome</keyword>
<evidence type="ECO:0000313" key="1">
    <source>
        <dbReference type="EMBL" id="KAL2751646.1"/>
    </source>
</evidence>
<proteinExistence type="predicted"/>
<protein>
    <submittedName>
        <fullName evidence="1">Craniofacial development protein 2-like</fullName>
    </submittedName>
</protein>
<accession>A0ABD2D2P0</accession>
<organism evidence="1 2">
    <name type="scientific">Vespula maculifrons</name>
    <name type="common">Eastern yellow jacket</name>
    <name type="synonym">Wasp</name>
    <dbReference type="NCBI Taxonomy" id="7453"/>
    <lineage>
        <taxon>Eukaryota</taxon>
        <taxon>Metazoa</taxon>
        <taxon>Ecdysozoa</taxon>
        <taxon>Arthropoda</taxon>
        <taxon>Hexapoda</taxon>
        <taxon>Insecta</taxon>
        <taxon>Pterygota</taxon>
        <taxon>Neoptera</taxon>
        <taxon>Endopterygota</taxon>
        <taxon>Hymenoptera</taxon>
        <taxon>Apocrita</taxon>
        <taxon>Aculeata</taxon>
        <taxon>Vespoidea</taxon>
        <taxon>Vespidae</taxon>
        <taxon>Vespinae</taxon>
        <taxon>Vespula</taxon>
    </lineage>
</organism>
<dbReference type="EMBL" id="JAYRBN010000002">
    <property type="protein sequence ID" value="KAL2751646.1"/>
    <property type="molecule type" value="Genomic_DNA"/>
</dbReference>
<gene>
    <name evidence="1" type="ORF">V1477_000122</name>
</gene>
<dbReference type="Proteomes" id="UP001607303">
    <property type="component" value="Unassembled WGS sequence"/>
</dbReference>
<comment type="caution">
    <text evidence="1">The sequence shown here is derived from an EMBL/GenBank/DDBJ whole genome shotgun (WGS) entry which is preliminary data.</text>
</comment>